<dbReference type="Gene3D" id="3.40.50.2000">
    <property type="entry name" value="Glycogen Phosphorylase B"/>
    <property type="match status" value="2"/>
</dbReference>
<comment type="similarity">
    <text evidence="1">Belongs to the UDP-N-acetylglucosamine 2-epimerase family.</text>
</comment>
<protein>
    <recommendedName>
        <fullName evidence="2">UDP-N-acetylglucosamine 2-epimerase domain-containing protein</fullName>
    </recommendedName>
</protein>
<reference evidence="3 4" key="1">
    <citation type="submission" date="2017-08" db="EMBL/GenBank/DDBJ databases">
        <title>WGS of Clinical strains of the CDC Group NO-1 linked to zoonotic infections in humans.</title>
        <authorList>
            <person name="Bernier A.-M."/>
            <person name="Bernard K."/>
        </authorList>
    </citation>
    <scope>NUCLEOTIDE SEQUENCE [LARGE SCALE GENOMIC DNA]</scope>
    <source>
        <strain evidence="3 4">NML91-0035</strain>
    </source>
</reference>
<dbReference type="EMBL" id="NTBI01000006">
    <property type="protein sequence ID" value="PAX16624.1"/>
    <property type="molecule type" value="Genomic_DNA"/>
</dbReference>
<evidence type="ECO:0000259" key="2">
    <source>
        <dbReference type="Pfam" id="PF02350"/>
    </source>
</evidence>
<evidence type="ECO:0000313" key="3">
    <source>
        <dbReference type="EMBL" id="PAX16624.1"/>
    </source>
</evidence>
<comment type="caution">
    <text evidence="3">The sequence shown here is derived from an EMBL/GenBank/DDBJ whole genome shotgun (WGS) entry which is preliminary data.</text>
</comment>
<dbReference type="InterPro" id="IPR029767">
    <property type="entry name" value="WecB-like"/>
</dbReference>
<dbReference type="Pfam" id="PF02350">
    <property type="entry name" value="Epimerase_2"/>
    <property type="match status" value="1"/>
</dbReference>
<name>A0A2A2T4Y5_9BURK</name>
<evidence type="ECO:0000256" key="1">
    <source>
        <dbReference type="RuleBase" id="RU003513"/>
    </source>
</evidence>
<dbReference type="SUPFAM" id="SSF53756">
    <property type="entry name" value="UDP-Glycosyltransferase/glycogen phosphorylase"/>
    <property type="match status" value="1"/>
</dbReference>
<sequence length="372" mass="41645">MPAPSETRPYALVFIGTKAQFIKTAPVLSEMDRQGLAYRLIYTGQHSETFDLLEKSFQTQPPDETIVPSFEADTHVSFLRWTLRFWSAAVRRIRSPDWRHASVALVHGDTASALFGALAARLAGVPVAHIEAGLRSARLLEPFPEELIRRWVAYLVQLHFAPDTSAVENLRHIRSHVVNTEGNTLRDALRMTLQQHALHPEGGYGGYGVVSLHRNENLSQKNTFEQLMREVAETAAITPLIFVLHPATRAKLTRTGWDQRLSRVSGLRLVPRMDYPDFIKLLLGASFLLTDGGSNQEEAAMMGLPTFLLRRETERSDGLGDVVKISGLAAGEMTDFARKNSGRRWVLRNIPEDSPSKIITNELTKIFGITKK</sequence>
<dbReference type="GeneID" id="93874327"/>
<proteinExistence type="inferred from homology"/>
<dbReference type="Proteomes" id="UP000217780">
    <property type="component" value="Unassembled WGS sequence"/>
</dbReference>
<accession>A0A2A2T4Y5</accession>
<keyword evidence="1" id="KW-0413">Isomerase</keyword>
<dbReference type="InterPro" id="IPR003331">
    <property type="entry name" value="UDP_GlcNAc_Epimerase_2_dom"/>
</dbReference>
<dbReference type="AlphaFoldDB" id="A0A2A2T4Y5"/>
<dbReference type="PANTHER" id="PTHR43174">
    <property type="entry name" value="UDP-N-ACETYLGLUCOSAMINE 2-EPIMERASE"/>
    <property type="match status" value="1"/>
</dbReference>
<feature type="domain" description="UDP-N-acetylglucosamine 2-epimerase" evidence="2">
    <location>
        <begin position="33"/>
        <end position="319"/>
    </location>
</feature>
<evidence type="ECO:0000313" key="4">
    <source>
        <dbReference type="Proteomes" id="UP000217780"/>
    </source>
</evidence>
<dbReference type="PANTHER" id="PTHR43174:SF1">
    <property type="entry name" value="UDP-N-ACETYLGLUCOSAMINE 2-EPIMERASE"/>
    <property type="match status" value="1"/>
</dbReference>
<organism evidence="3 4">
    <name type="scientific">Vandammella animalimorsus</name>
    <dbReference type="NCBI Taxonomy" id="2029117"/>
    <lineage>
        <taxon>Bacteria</taxon>
        <taxon>Pseudomonadati</taxon>
        <taxon>Pseudomonadota</taxon>
        <taxon>Betaproteobacteria</taxon>
        <taxon>Burkholderiales</taxon>
        <taxon>Comamonadaceae</taxon>
        <taxon>Vandammella</taxon>
    </lineage>
</organism>
<gene>
    <name evidence="3" type="ORF">CLI92_07745</name>
</gene>
<dbReference type="GO" id="GO:0016853">
    <property type="term" value="F:isomerase activity"/>
    <property type="evidence" value="ECO:0007669"/>
    <property type="project" value="UniProtKB-KW"/>
</dbReference>
<dbReference type="RefSeq" id="WP_095542257.1">
    <property type="nucleotide sequence ID" value="NZ_NSJC01000006.1"/>
</dbReference>